<accession>A0ABN7B4Z0</accession>
<gene>
    <name evidence="7" type="ORF">NTJ_12292</name>
</gene>
<evidence type="ECO:0000313" key="8">
    <source>
        <dbReference type="Proteomes" id="UP001307889"/>
    </source>
</evidence>
<evidence type="ECO:0000256" key="1">
    <source>
        <dbReference type="ARBA" id="ARBA00007699"/>
    </source>
</evidence>
<keyword evidence="4" id="KW-0342">GTP-binding</keyword>
<dbReference type="PROSITE" id="PS51883">
    <property type="entry name" value="OBG"/>
    <property type="match status" value="1"/>
</dbReference>
<dbReference type="NCBIfam" id="NF008956">
    <property type="entry name" value="PRK12299.1"/>
    <property type="match status" value="1"/>
</dbReference>
<dbReference type="Proteomes" id="UP001307889">
    <property type="component" value="Chromosome 10"/>
</dbReference>
<dbReference type="InterPro" id="IPR031167">
    <property type="entry name" value="G_OBG"/>
</dbReference>
<comment type="similarity">
    <text evidence="1">Belongs to the TRAFAC class OBG-HflX-like GTPase superfamily. OBG GTPase family.</text>
</comment>
<keyword evidence="2" id="KW-0690">Ribosome biogenesis</keyword>
<dbReference type="InterPro" id="IPR006169">
    <property type="entry name" value="GTP1_OBG_dom"/>
</dbReference>
<evidence type="ECO:0000256" key="4">
    <source>
        <dbReference type="ARBA" id="ARBA00023134"/>
    </source>
</evidence>
<feature type="domain" description="Obg" evidence="6">
    <location>
        <begin position="44"/>
        <end position="199"/>
    </location>
</feature>
<dbReference type="Pfam" id="PF01926">
    <property type="entry name" value="MMR_HSR1"/>
    <property type="match status" value="1"/>
</dbReference>
<evidence type="ECO:0008006" key="9">
    <source>
        <dbReference type="Google" id="ProtNLM"/>
    </source>
</evidence>
<dbReference type="CDD" id="cd01898">
    <property type="entry name" value="Obg"/>
    <property type="match status" value="1"/>
</dbReference>
<dbReference type="PANTHER" id="PTHR11702:SF31">
    <property type="entry name" value="MITOCHONDRIAL RIBOSOME-ASSOCIATED GTPASE 2"/>
    <property type="match status" value="1"/>
</dbReference>
<sequence length="381" mass="41441">MTLFRKLGPFARKIASSYTRPTSTWVDAVPLRPTKRKSNTELSKFFVDSKRVRAIGGNGGDGCISLLQVWSNENAGPDGGDGGNGGHVVLKASYNVRDLHLLTSVIRADHGEKGYNKDCHGKNASHNIIEVPVGTVVKTADGRFLADLDKEGTMFVLARGGAGGHGNHYFTTDVVQCPVVAEYGARGEDFSYCIEVKSMAHFGLVGLPNAGKSTLLQAISRARPKVAPYPFTTLKPHLGMVEFSDYEQIAVADLPGLIEGSHKNRGLGIGFLKHVERCSCLLMVVDLSSDPIADLALLRREIELYNPQLSSRRQIVVGNKIDVKESEESLDLLIKSEGESNVFGVSAKFGTNLTNLLLRMKEIYDSHLSEGDVSKQNVDEK</sequence>
<reference evidence="7 8" key="1">
    <citation type="submission" date="2023-09" db="EMBL/GenBank/DDBJ databases">
        <title>Nesidiocoris tenuis whole genome shotgun sequence.</title>
        <authorList>
            <person name="Shibata T."/>
            <person name="Shimoda M."/>
            <person name="Kobayashi T."/>
            <person name="Uehara T."/>
        </authorList>
    </citation>
    <scope>NUCLEOTIDE SEQUENCE [LARGE SCALE GENOMIC DNA]</scope>
    <source>
        <strain evidence="7 8">Japan</strain>
    </source>
</reference>
<dbReference type="Gene3D" id="2.70.210.12">
    <property type="entry name" value="GTP1/OBG domain"/>
    <property type="match status" value="1"/>
</dbReference>
<protein>
    <recommendedName>
        <fullName evidence="9">OBG-type G domain-containing protein</fullName>
    </recommendedName>
</protein>
<dbReference type="InterPro" id="IPR006073">
    <property type="entry name" value="GTP-bd"/>
</dbReference>
<keyword evidence="8" id="KW-1185">Reference proteome</keyword>
<dbReference type="PIRSF" id="PIRSF002401">
    <property type="entry name" value="GTP_bd_Obg/CgtA"/>
    <property type="match status" value="1"/>
</dbReference>
<evidence type="ECO:0000259" key="5">
    <source>
        <dbReference type="PROSITE" id="PS51710"/>
    </source>
</evidence>
<dbReference type="PROSITE" id="PS51710">
    <property type="entry name" value="G_OBG"/>
    <property type="match status" value="1"/>
</dbReference>
<proteinExistence type="inferred from homology"/>
<dbReference type="PRINTS" id="PR00326">
    <property type="entry name" value="GTP1OBG"/>
</dbReference>
<keyword evidence="3" id="KW-0547">Nucleotide-binding</keyword>
<dbReference type="InterPro" id="IPR036726">
    <property type="entry name" value="GTP1_OBG_dom_sf"/>
</dbReference>
<feature type="domain" description="OBG-type G" evidence="5">
    <location>
        <begin position="200"/>
        <end position="365"/>
    </location>
</feature>
<organism evidence="7 8">
    <name type="scientific">Nesidiocoris tenuis</name>
    <dbReference type="NCBI Taxonomy" id="355587"/>
    <lineage>
        <taxon>Eukaryota</taxon>
        <taxon>Metazoa</taxon>
        <taxon>Ecdysozoa</taxon>
        <taxon>Arthropoda</taxon>
        <taxon>Hexapoda</taxon>
        <taxon>Insecta</taxon>
        <taxon>Pterygota</taxon>
        <taxon>Neoptera</taxon>
        <taxon>Paraneoptera</taxon>
        <taxon>Hemiptera</taxon>
        <taxon>Heteroptera</taxon>
        <taxon>Panheteroptera</taxon>
        <taxon>Cimicomorpha</taxon>
        <taxon>Miridae</taxon>
        <taxon>Dicyphina</taxon>
        <taxon>Nesidiocoris</taxon>
    </lineage>
</organism>
<dbReference type="InterPro" id="IPR045086">
    <property type="entry name" value="OBG_GTPase"/>
</dbReference>
<dbReference type="InterPro" id="IPR027417">
    <property type="entry name" value="P-loop_NTPase"/>
</dbReference>
<dbReference type="Pfam" id="PF01018">
    <property type="entry name" value="GTP1_OBG"/>
    <property type="match status" value="1"/>
</dbReference>
<dbReference type="InterPro" id="IPR014100">
    <property type="entry name" value="GTP-bd_Obg/CgtA"/>
</dbReference>
<evidence type="ECO:0000259" key="6">
    <source>
        <dbReference type="PROSITE" id="PS51883"/>
    </source>
</evidence>
<dbReference type="SUPFAM" id="SSF52540">
    <property type="entry name" value="P-loop containing nucleoside triphosphate hydrolases"/>
    <property type="match status" value="1"/>
</dbReference>
<name>A0ABN7B4Z0_9HEMI</name>
<evidence type="ECO:0000256" key="3">
    <source>
        <dbReference type="ARBA" id="ARBA00022741"/>
    </source>
</evidence>
<dbReference type="EMBL" id="AP028918">
    <property type="protein sequence ID" value="BES99475.1"/>
    <property type="molecule type" value="Genomic_DNA"/>
</dbReference>
<evidence type="ECO:0000256" key="2">
    <source>
        <dbReference type="ARBA" id="ARBA00022517"/>
    </source>
</evidence>
<dbReference type="PANTHER" id="PTHR11702">
    <property type="entry name" value="DEVELOPMENTALLY REGULATED GTP-BINDING PROTEIN-RELATED"/>
    <property type="match status" value="1"/>
</dbReference>
<dbReference type="NCBIfam" id="TIGR02729">
    <property type="entry name" value="Obg_CgtA"/>
    <property type="match status" value="1"/>
</dbReference>
<evidence type="ECO:0000313" key="7">
    <source>
        <dbReference type="EMBL" id="BES99475.1"/>
    </source>
</evidence>
<dbReference type="SUPFAM" id="SSF82051">
    <property type="entry name" value="Obg GTP-binding protein N-terminal domain"/>
    <property type="match status" value="1"/>
</dbReference>
<dbReference type="Gene3D" id="3.40.50.300">
    <property type="entry name" value="P-loop containing nucleotide triphosphate hydrolases"/>
    <property type="match status" value="1"/>
</dbReference>